<keyword evidence="1" id="KW-0472">Membrane</keyword>
<feature type="non-terminal residue" evidence="2">
    <location>
        <position position="126"/>
    </location>
</feature>
<feature type="non-terminal residue" evidence="2">
    <location>
        <position position="1"/>
    </location>
</feature>
<dbReference type="AlphaFoldDB" id="X1CQ05"/>
<reference evidence="2" key="1">
    <citation type="journal article" date="2014" name="Front. Microbiol.">
        <title>High frequency of phylogenetically diverse reductive dehalogenase-homologous genes in deep subseafloor sedimentary metagenomes.</title>
        <authorList>
            <person name="Kawai M."/>
            <person name="Futagami T."/>
            <person name="Toyoda A."/>
            <person name="Takaki Y."/>
            <person name="Nishi S."/>
            <person name="Hori S."/>
            <person name="Arai W."/>
            <person name="Tsubouchi T."/>
            <person name="Morono Y."/>
            <person name="Uchiyama I."/>
            <person name="Ito T."/>
            <person name="Fujiyama A."/>
            <person name="Inagaki F."/>
            <person name="Takami H."/>
        </authorList>
    </citation>
    <scope>NUCLEOTIDE SEQUENCE</scope>
    <source>
        <strain evidence="2">Expedition CK06-06</strain>
    </source>
</reference>
<gene>
    <name evidence="2" type="ORF">S01H4_64379</name>
</gene>
<feature type="transmembrane region" description="Helical" evidence="1">
    <location>
        <begin position="35"/>
        <end position="57"/>
    </location>
</feature>
<evidence type="ECO:0000256" key="1">
    <source>
        <dbReference type="SAM" id="Phobius"/>
    </source>
</evidence>
<keyword evidence="1" id="KW-1133">Transmembrane helix</keyword>
<dbReference type="EMBL" id="BART01039021">
    <property type="protein sequence ID" value="GAH09907.1"/>
    <property type="molecule type" value="Genomic_DNA"/>
</dbReference>
<organism evidence="2">
    <name type="scientific">marine sediment metagenome</name>
    <dbReference type="NCBI Taxonomy" id="412755"/>
    <lineage>
        <taxon>unclassified sequences</taxon>
        <taxon>metagenomes</taxon>
        <taxon>ecological metagenomes</taxon>
    </lineage>
</organism>
<sequence length="126" mass="14700">PFCGFSVVYLEIATIFKLVTLFYDKKNAYFEKIKLLLYFKTTCIIAVVLSLANYALFLTLTLPERNTFWVIYFVCTFLVSALVNTSVPLVLFIGSLFCIFEIKKYWEEIKSFYFLPCLYPVASIFI</sequence>
<evidence type="ECO:0000313" key="2">
    <source>
        <dbReference type="EMBL" id="GAH09907.1"/>
    </source>
</evidence>
<name>X1CQ05_9ZZZZ</name>
<proteinExistence type="predicted"/>
<accession>X1CQ05</accession>
<comment type="caution">
    <text evidence="2">The sequence shown here is derived from an EMBL/GenBank/DDBJ whole genome shotgun (WGS) entry which is preliminary data.</text>
</comment>
<keyword evidence="1" id="KW-0812">Transmembrane</keyword>
<protein>
    <submittedName>
        <fullName evidence="2">Uncharacterized protein</fullName>
    </submittedName>
</protein>
<feature type="transmembrane region" description="Helical" evidence="1">
    <location>
        <begin position="69"/>
        <end position="100"/>
    </location>
</feature>
<feature type="transmembrane region" description="Helical" evidence="1">
    <location>
        <begin position="6"/>
        <end position="23"/>
    </location>
</feature>